<dbReference type="InterPro" id="IPR036034">
    <property type="entry name" value="PDZ_sf"/>
</dbReference>
<feature type="transmembrane region" description="Helical" evidence="4">
    <location>
        <begin position="37"/>
        <end position="60"/>
    </location>
</feature>
<keyword evidence="4" id="KW-1133">Transmembrane helix</keyword>
<dbReference type="PANTHER" id="PTHR43343">
    <property type="entry name" value="PEPTIDASE S12"/>
    <property type="match status" value="1"/>
</dbReference>
<evidence type="ECO:0000256" key="3">
    <source>
        <dbReference type="SAM" id="MobiDB-lite"/>
    </source>
</evidence>
<dbReference type="STRING" id="1120995.SAMN02745245_01561"/>
<dbReference type="SMART" id="SM00228">
    <property type="entry name" value="PDZ"/>
    <property type="match status" value="1"/>
</dbReference>
<dbReference type="InterPro" id="IPR001478">
    <property type="entry name" value="PDZ"/>
</dbReference>
<sequence length="435" mass="45997">MDENNNLDTTEIIVNGEDNNSNNNYNKKKSKKSGKGIIALALVFAIIGGVIGSAVTYFALGENKVSSGGQNSEVNITTTGSTNVATAVAMKAMPSVVGITTSGQVINPFFGTIETEGTGSGIIIDKSGYILTNAHVVTMNNQIVKKPQVLLNDGNSVEGETIWSDSTIDIAIVKVKTDSAIQPATLGDSDKLQIGEPAIAIGNPIDMTYQRSVTQGIISGLNRYVGQVEGGGYMTGLIQTDASINGGNSGGPLLNQEGEVVGINTVKLSKAEGLGFSIPINSVKQIISQVIETGDYKVVSIGIQPVDATEIQRYFKQDFGVDSGVFAFKVIEDSPAQAAGIEAGDIITKIDDSEIKTVDSLRAALYNYKVGDTAKVTVIRNGKEKEFDVTFTNYSVADDNNEQKETQMEQQGGNQGIVIPFDGSQGDISDMFTSY</sequence>
<dbReference type="AlphaFoldDB" id="A0A1M5TUA0"/>
<feature type="region of interest" description="Disordered" evidence="3">
    <location>
        <begin position="1"/>
        <end position="30"/>
    </location>
</feature>
<protein>
    <submittedName>
        <fullName evidence="6">Serine protease, S1-C subfamily, contains C-terminal PDZ domain</fullName>
    </submittedName>
</protein>
<dbReference type="PROSITE" id="PS50106">
    <property type="entry name" value="PDZ"/>
    <property type="match status" value="1"/>
</dbReference>
<evidence type="ECO:0000313" key="6">
    <source>
        <dbReference type="EMBL" id="SHH53983.1"/>
    </source>
</evidence>
<dbReference type="Gene3D" id="2.40.10.120">
    <property type="match status" value="1"/>
</dbReference>
<dbReference type="PRINTS" id="PR00834">
    <property type="entry name" value="PROTEASES2C"/>
</dbReference>
<keyword evidence="4" id="KW-0472">Membrane</keyword>
<dbReference type="PANTHER" id="PTHR43343:SF3">
    <property type="entry name" value="PROTEASE DO-LIKE 8, CHLOROPLASTIC"/>
    <property type="match status" value="1"/>
</dbReference>
<evidence type="ECO:0000313" key="7">
    <source>
        <dbReference type="Proteomes" id="UP000184032"/>
    </source>
</evidence>
<dbReference type="InterPro" id="IPR009003">
    <property type="entry name" value="Peptidase_S1_PA"/>
</dbReference>
<evidence type="ECO:0000259" key="5">
    <source>
        <dbReference type="PROSITE" id="PS50106"/>
    </source>
</evidence>
<dbReference type="Proteomes" id="UP000184032">
    <property type="component" value="Unassembled WGS sequence"/>
</dbReference>
<reference evidence="6 7" key="1">
    <citation type="submission" date="2016-11" db="EMBL/GenBank/DDBJ databases">
        <authorList>
            <person name="Jaros S."/>
            <person name="Januszkiewicz K."/>
            <person name="Wedrychowicz H."/>
        </authorList>
    </citation>
    <scope>NUCLEOTIDE SEQUENCE [LARGE SCALE GENOMIC DNA]</scope>
    <source>
        <strain evidence="6 7">DSM 21120</strain>
    </source>
</reference>
<accession>A0A1M5TUA0</accession>
<dbReference type="Pfam" id="PF13365">
    <property type="entry name" value="Trypsin_2"/>
    <property type="match status" value="1"/>
</dbReference>
<feature type="domain" description="PDZ" evidence="5">
    <location>
        <begin position="324"/>
        <end position="382"/>
    </location>
</feature>
<dbReference type="SUPFAM" id="SSF50494">
    <property type="entry name" value="Trypsin-like serine proteases"/>
    <property type="match status" value="1"/>
</dbReference>
<dbReference type="InterPro" id="IPR051201">
    <property type="entry name" value="Chloro_Bact_Ser_Proteases"/>
</dbReference>
<evidence type="ECO:0000256" key="1">
    <source>
        <dbReference type="ARBA" id="ARBA00022670"/>
    </source>
</evidence>
<keyword evidence="2" id="KW-0378">Hydrolase</keyword>
<dbReference type="GO" id="GO:0006508">
    <property type="term" value="P:proteolysis"/>
    <property type="evidence" value="ECO:0007669"/>
    <property type="project" value="UniProtKB-KW"/>
</dbReference>
<keyword evidence="7" id="KW-1185">Reference proteome</keyword>
<gene>
    <name evidence="6" type="ORF">SAMN02745245_01561</name>
</gene>
<proteinExistence type="predicted"/>
<keyword evidence="4" id="KW-0812">Transmembrane</keyword>
<dbReference type="RefSeq" id="WP_073185150.1">
    <property type="nucleotide sequence ID" value="NZ_FQXI01000012.1"/>
</dbReference>
<organism evidence="6 7">
    <name type="scientific">Anaerosphaera aminiphila DSM 21120</name>
    <dbReference type="NCBI Taxonomy" id="1120995"/>
    <lineage>
        <taxon>Bacteria</taxon>
        <taxon>Bacillati</taxon>
        <taxon>Bacillota</taxon>
        <taxon>Tissierellia</taxon>
        <taxon>Tissierellales</taxon>
        <taxon>Peptoniphilaceae</taxon>
        <taxon>Anaerosphaera</taxon>
    </lineage>
</organism>
<name>A0A1M5TUA0_9FIRM</name>
<dbReference type="OrthoDB" id="9758917at2"/>
<evidence type="ECO:0000256" key="2">
    <source>
        <dbReference type="ARBA" id="ARBA00022801"/>
    </source>
</evidence>
<evidence type="ECO:0000256" key="4">
    <source>
        <dbReference type="SAM" id="Phobius"/>
    </source>
</evidence>
<dbReference type="InterPro" id="IPR001940">
    <property type="entry name" value="Peptidase_S1C"/>
</dbReference>
<keyword evidence="1 6" id="KW-0645">Protease</keyword>
<dbReference type="GO" id="GO:0004252">
    <property type="term" value="F:serine-type endopeptidase activity"/>
    <property type="evidence" value="ECO:0007669"/>
    <property type="project" value="InterPro"/>
</dbReference>
<dbReference type="Gene3D" id="2.30.42.10">
    <property type="match status" value="1"/>
</dbReference>
<dbReference type="EMBL" id="FQXI01000012">
    <property type="protein sequence ID" value="SHH53983.1"/>
    <property type="molecule type" value="Genomic_DNA"/>
</dbReference>
<dbReference type="SUPFAM" id="SSF50156">
    <property type="entry name" value="PDZ domain-like"/>
    <property type="match status" value="1"/>
</dbReference>
<dbReference type="Pfam" id="PF13180">
    <property type="entry name" value="PDZ_2"/>
    <property type="match status" value="1"/>
</dbReference>